<protein>
    <submittedName>
        <fullName evidence="2">Uncharacterized protein</fullName>
    </submittedName>
</protein>
<evidence type="ECO:0000313" key="2">
    <source>
        <dbReference type="EMBL" id="TGG94613.1"/>
    </source>
</evidence>
<comment type="caution">
    <text evidence="2">The sequence shown here is derived from an EMBL/GenBank/DDBJ whole genome shotgun (WGS) entry which is preliminary data.</text>
</comment>
<organism evidence="2 3">
    <name type="scientific">Aphanocapsa feldmannii 277cV</name>
    <dbReference type="NCBI Taxonomy" id="2507553"/>
    <lineage>
        <taxon>Bacteria</taxon>
        <taxon>Bacillati</taxon>
        <taxon>Cyanobacteriota</taxon>
        <taxon>Cyanophyceae</taxon>
        <taxon>Oscillatoriophycideae</taxon>
        <taxon>Chroococcales</taxon>
        <taxon>Microcystaceae</taxon>
        <taxon>Aphanocapsa</taxon>
    </lineage>
</organism>
<accession>A0A524RQD9</accession>
<proteinExistence type="predicted"/>
<dbReference type="EMBL" id="SRMO01000033">
    <property type="protein sequence ID" value="TGG94613.1"/>
    <property type="molecule type" value="Genomic_DNA"/>
</dbReference>
<reference evidence="2 3" key="1">
    <citation type="journal article" date="2019" name="mSystems">
        <title>Life at home and on the roam: Genomic adaptions reflect the dual lifestyle of an intracellular, facultative symbiont.</title>
        <authorList>
            <person name="Burgsdorf I."/>
        </authorList>
    </citation>
    <scope>NUCLEOTIDE SEQUENCE [LARGE SCALE GENOMIC DNA]</scope>
    <source>
        <strain evidence="2">277cV</strain>
    </source>
</reference>
<gene>
    <name evidence="2" type="ORF">ERJ67_02270</name>
</gene>
<name>A0A524RQD9_9CHRO</name>
<evidence type="ECO:0000313" key="3">
    <source>
        <dbReference type="Proteomes" id="UP000317990"/>
    </source>
</evidence>
<evidence type="ECO:0000256" key="1">
    <source>
        <dbReference type="SAM" id="MobiDB-lite"/>
    </source>
</evidence>
<dbReference type="Proteomes" id="UP000317990">
    <property type="component" value="Unassembled WGS sequence"/>
</dbReference>
<dbReference type="AlphaFoldDB" id="A0A524RQD9"/>
<feature type="region of interest" description="Disordered" evidence="1">
    <location>
        <begin position="37"/>
        <end position="73"/>
    </location>
</feature>
<sequence>MASRLRFSCPCCDSPSPEGELERWGWCGFCQREQLSRPAMGDPGDTDRQQETVAGGNGSAQRQGPGQGGLRRR</sequence>